<feature type="non-terminal residue" evidence="1">
    <location>
        <position position="1"/>
    </location>
</feature>
<accession>A0A382KUU2</accession>
<dbReference type="EMBL" id="UINC01082102">
    <property type="protein sequence ID" value="SVC26557.1"/>
    <property type="molecule type" value="Genomic_DNA"/>
</dbReference>
<feature type="non-terminal residue" evidence="1">
    <location>
        <position position="55"/>
    </location>
</feature>
<evidence type="ECO:0000313" key="1">
    <source>
        <dbReference type="EMBL" id="SVC26557.1"/>
    </source>
</evidence>
<protein>
    <submittedName>
        <fullName evidence="1">Uncharacterized protein</fullName>
    </submittedName>
</protein>
<sequence>PGKILPVSKHALQAHVFLEICLIPIVRSVGFWPIRKSFVSKKNWAPSLNFGISWI</sequence>
<name>A0A382KUU2_9ZZZZ</name>
<proteinExistence type="predicted"/>
<reference evidence="1" key="1">
    <citation type="submission" date="2018-05" db="EMBL/GenBank/DDBJ databases">
        <authorList>
            <person name="Lanie J.A."/>
            <person name="Ng W.-L."/>
            <person name="Kazmierczak K.M."/>
            <person name="Andrzejewski T.M."/>
            <person name="Davidsen T.M."/>
            <person name="Wayne K.J."/>
            <person name="Tettelin H."/>
            <person name="Glass J.I."/>
            <person name="Rusch D."/>
            <person name="Podicherti R."/>
            <person name="Tsui H.-C.T."/>
            <person name="Winkler M.E."/>
        </authorList>
    </citation>
    <scope>NUCLEOTIDE SEQUENCE</scope>
</reference>
<gene>
    <name evidence="1" type="ORF">METZ01_LOCUS279411</name>
</gene>
<dbReference type="AlphaFoldDB" id="A0A382KUU2"/>
<organism evidence="1">
    <name type="scientific">marine metagenome</name>
    <dbReference type="NCBI Taxonomy" id="408172"/>
    <lineage>
        <taxon>unclassified sequences</taxon>
        <taxon>metagenomes</taxon>
        <taxon>ecological metagenomes</taxon>
    </lineage>
</organism>